<evidence type="ECO:0000256" key="2">
    <source>
        <dbReference type="ARBA" id="ARBA00022801"/>
    </source>
</evidence>
<dbReference type="InterPro" id="IPR011324">
    <property type="entry name" value="Cytotoxic_necrot_fac-like_cat"/>
</dbReference>
<organism evidence="4 5">
    <name type="scientific">Eiseniibacteriota bacterium</name>
    <dbReference type="NCBI Taxonomy" id="2212470"/>
    <lineage>
        <taxon>Bacteria</taxon>
        <taxon>Candidatus Eiseniibacteriota</taxon>
    </lineage>
</organism>
<proteinExistence type="inferred from homology"/>
<gene>
    <name evidence="3" type="primary">cheD</name>
    <name evidence="4" type="ORF">KDA27_13395</name>
</gene>
<dbReference type="EMBL" id="JAGQHS010000067">
    <property type="protein sequence ID" value="MCA9756792.1"/>
    <property type="molecule type" value="Genomic_DNA"/>
</dbReference>
<keyword evidence="2 3" id="KW-0378">Hydrolase</keyword>
<dbReference type="Pfam" id="PF03975">
    <property type="entry name" value="CheD"/>
    <property type="match status" value="1"/>
</dbReference>
<dbReference type="InterPro" id="IPR038592">
    <property type="entry name" value="CheD-like_sf"/>
</dbReference>
<dbReference type="SUPFAM" id="SSF64438">
    <property type="entry name" value="CNF1/YfiH-like putative cysteine hydrolases"/>
    <property type="match status" value="1"/>
</dbReference>
<dbReference type="EC" id="3.5.1.44" evidence="3"/>
<comment type="caution">
    <text evidence="4">The sequence shown here is derived from an EMBL/GenBank/DDBJ whole genome shotgun (WGS) entry which is preliminary data.</text>
</comment>
<comment type="function">
    <text evidence="3">Probably deamidates glutamine residues to glutamate on methyl-accepting chemotaxis receptors (MCPs), playing an important role in chemotaxis.</text>
</comment>
<evidence type="ECO:0000256" key="3">
    <source>
        <dbReference type="HAMAP-Rule" id="MF_01440"/>
    </source>
</evidence>
<evidence type="ECO:0000313" key="4">
    <source>
        <dbReference type="EMBL" id="MCA9756792.1"/>
    </source>
</evidence>
<reference evidence="4" key="1">
    <citation type="submission" date="2020-04" db="EMBL/GenBank/DDBJ databases">
        <authorList>
            <person name="Zhang T."/>
        </authorList>
    </citation>
    <scope>NUCLEOTIDE SEQUENCE</scope>
    <source>
        <strain evidence="4">HKST-UBA02</strain>
    </source>
</reference>
<evidence type="ECO:0000256" key="1">
    <source>
        <dbReference type="ARBA" id="ARBA00022500"/>
    </source>
</evidence>
<sequence length="165" mass="18021">MSADRTGKLKVVDIADYAVSKSTDDVLVTYSLGSCIGLTLYDPKAQVGGMIHCMLPLSSKSPDKAREKPPMFVDTGVSLLLQTLFNMGAERSRIVAKLAGGSVMLDEDGVFKIGERNILVCRKILWKNNIKIAAEDTAGKEPRTMFLHMDDGKTMIKSGQTPREL</sequence>
<reference evidence="4" key="2">
    <citation type="journal article" date="2021" name="Microbiome">
        <title>Successional dynamics and alternative stable states in a saline activated sludge microbial community over 9 years.</title>
        <authorList>
            <person name="Wang Y."/>
            <person name="Ye J."/>
            <person name="Ju F."/>
            <person name="Liu L."/>
            <person name="Boyd J.A."/>
            <person name="Deng Y."/>
            <person name="Parks D.H."/>
            <person name="Jiang X."/>
            <person name="Yin X."/>
            <person name="Woodcroft B.J."/>
            <person name="Tyson G.W."/>
            <person name="Hugenholtz P."/>
            <person name="Polz M.F."/>
            <person name="Zhang T."/>
        </authorList>
    </citation>
    <scope>NUCLEOTIDE SEQUENCE</scope>
    <source>
        <strain evidence="4">HKST-UBA02</strain>
    </source>
</reference>
<dbReference type="GO" id="GO:0050568">
    <property type="term" value="F:protein-glutamine glutaminase activity"/>
    <property type="evidence" value="ECO:0007669"/>
    <property type="project" value="UniProtKB-UniRule"/>
</dbReference>
<dbReference type="PANTHER" id="PTHR35147:SF1">
    <property type="entry name" value="CHEMORECEPTOR GLUTAMINE DEAMIDASE CHED-RELATED"/>
    <property type="match status" value="1"/>
</dbReference>
<dbReference type="PANTHER" id="PTHR35147">
    <property type="entry name" value="CHEMORECEPTOR GLUTAMINE DEAMIDASE CHED-RELATED"/>
    <property type="match status" value="1"/>
</dbReference>
<protein>
    <recommendedName>
        <fullName evidence="3">Probable chemoreceptor glutamine deamidase CheD</fullName>
        <ecNumber evidence="3">3.5.1.44</ecNumber>
    </recommendedName>
</protein>
<dbReference type="InterPro" id="IPR005659">
    <property type="entry name" value="Chemorcpt_Glu_NH3ase_CheD"/>
</dbReference>
<dbReference type="GO" id="GO:0006935">
    <property type="term" value="P:chemotaxis"/>
    <property type="evidence" value="ECO:0007669"/>
    <property type="project" value="UniProtKB-UniRule"/>
</dbReference>
<dbReference type="Gene3D" id="3.30.1330.200">
    <property type="match status" value="1"/>
</dbReference>
<comment type="catalytic activity">
    <reaction evidence="3">
        <text>L-glutaminyl-[protein] + H2O = L-glutamyl-[protein] + NH4(+)</text>
        <dbReference type="Rhea" id="RHEA:16441"/>
        <dbReference type="Rhea" id="RHEA-COMP:10207"/>
        <dbReference type="Rhea" id="RHEA-COMP:10208"/>
        <dbReference type="ChEBI" id="CHEBI:15377"/>
        <dbReference type="ChEBI" id="CHEBI:28938"/>
        <dbReference type="ChEBI" id="CHEBI:29973"/>
        <dbReference type="ChEBI" id="CHEBI:30011"/>
        <dbReference type="EC" id="3.5.1.44"/>
    </reaction>
</comment>
<dbReference type="CDD" id="cd16352">
    <property type="entry name" value="CheD"/>
    <property type="match status" value="1"/>
</dbReference>
<keyword evidence="1 3" id="KW-0145">Chemotaxis</keyword>
<name>A0A956NDM0_UNCEI</name>
<dbReference type="Proteomes" id="UP000739538">
    <property type="component" value="Unassembled WGS sequence"/>
</dbReference>
<dbReference type="AlphaFoldDB" id="A0A956NDM0"/>
<accession>A0A956NDM0</accession>
<dbReference type="HAMAP" id="MF_01440">
    <property type="entry name" value="CheD"/>
    <property type="match status" value="1"/>
</dbReference>
<comment type="similarity">
    <text evidence="3">Belongs to the CheD family.</text>
</comment>
<evidence type="ECO:0000313" key="5">
    <source>
        <dbReference type="Proteomes" id="UP000739538"/>
    </source>
</evidence>